<dbReference type="Gene3D" id="4.10.240.10">
    <property type="entry name" value="Zn(2)-C6 fungal-type DNA-binding domain"/>
    <property type="match status" value="1"/>
</dbReference>
<dbReference type="PROSITE" id="PS50048">
    <property type="entry name" value="ZN2_CY6_FUNGAL_2"/>
    <property type="match status" value="1"/>
</dbReference>
<dbReference type="Proteomes" id="UP001239445">
    <property type="component" value="Unassembled WGS sequence"/>
</dbReference>
<dbReference type="PANTHER" id="PTHR47256:SF1">
    <property type="entry name" value="ZN(II)2CYS6 TRANSCRIPTION FACTOR (EUROFUNG)"/>
    <property type="match status" value="1"/>
</dbReference>
<dbReference type="InterPro" id="IPR001138">
    <property type="entry name" value="Zn2Cys6_DnaBD"/>
</dbReference>
<sequence length="649" mass="72330">MSSSHRKLLPGPDFRDTRDTRLSWAEDLPRGRVPVPAACLPCRAHKSRCNAVRPACAACGKRGSTCSYETQPGESRTTAMKREIATLRSLVQLLKTLPDSLAQEALRKVRAGVVIGMIVQGFQAQPEIAAMTQVADTKLASEGYPSSNPSFFMPTRRISFADERLEKVDIAYWTNVPVTNEYAAAAIASYLSNDYPLLQFFDADLFLDCLVAKRPEFCSSFLVNALLSYACQGYMATEQVSLILSELFFDEAAKQWTDERNVHSVTALSGAMILAMSCNNSGRDDEKLRYLEESVVVATSLGMEGIFNAPSEYQPSVPPQYDPVPYRLYTYKLAWSFYAWHIIHAFYGRRTPLIEVPHFMLAAEDAPSSSYSARYPSHLFRAFAKLWFLAGDIAKAYYGARPHVSLFIAELIYERLLSWSTESLSPLRDGHEDSAHVTAMYIFFHTIILDLFRPFIESGDAGDLSNPVTDAQPRDPFGTSMKQLKNLLYSNRANTESAENTIAWHTCMLYIMNEMTREAPRDDNHFYLVNCIRGYEKLSRRIPVVGGTAESIFAIAIRGAAWPALASPPSEDEAQHGENLGSQPTFSSVFPPDLYHSSPSASNAALYVFDSDMDMLVEQNPTETGDQAWGTDSDILNDLLIEGSFEESP</sequence>
<dbReference type="PROSITE" id="PS00463">
    <property type="entry name" value="ZN2_CY6_FUNGAL_1"/>
    <property type="match status" value="1"/>
</dbReference>
<dbReference type="PANTHER" id="PTHR47256">
    <property type="entry name" value="ZN(II)2CYS6 TRANSCRIPTION FACTOR (EUROFUNG)-RELATED"/>
    <property type="match status" value="1"/>
</dbReference>
<dbReference type="CDD" id="cd12148">
    <property type="entry name" value="fungal_TF_MHR"/>
    <property type="match status" value="1"/>
</dbReference>
<gene>
    <name evidence="3" type="ORF">QBC47DRAFT_366663</name>
</gene>
<organism evidence="3 4">
    <name type="scientific">Echria macrotheca</name>
    <dbReference type="NCBI Taxonomy" id="438768"/>
    <lineage>
        <taxon>Eukaryota</taxon>
        <taxon>Fungi</taxon>
        <taxon>Dikarya</taxon>
        <taxon>Ascomycota</taxon>
        <taxon>Pezizomycotina</taxon>
        <taxon>Sordariomycetes</taxon>
        <taxon>Sordariomycetidae</taxon>
        <taxon>Sordariales</taxon>
        <taxon>Schizotheciaceae</taxon>
        <taxon>Echria</taxon>
    </lineage>
</organism>
<reference evidence="3" key="1">
    <citation type="submission" date="2023-06" db="EMBL/GenBank/DDBJ databases">
        <title>Genome-scale phylogeny and comparative genomics of the fungal order Sordariales.</title>
        <authorList>
            <consortium name="Lawrence Berkeley National Laboratory"/>
            <person name="Hensen N."/>
            <person name="Bonometti L."/>
            <person name="Westerberg I."/>
            <person name="Brannstrom I.O."/>
            <person name="Guillou S."/>
            <person name="Cros-Aarteil S."/>
            <person name="Calhoun S."/>
            <person name="Haridas S."/>
            <person name="Kuo A."/>
            <person name="Mondo S."/>
            <person name="Pangilinan J."/>
            <person name="Riley R."/>
            <person name="Labutti K."/>
            <person name="Andreopoulos B."/>
            <person name="Lipzen A."/>
            <person name="Chen C."/>
            <person name="Yanf M."/>
            <person name="Daum C."/>
            <person name="Ng V."/>
            <person name="Clum A."/>
            <person name="Steindorff A."/>
            <person name="Ohm R."/>
            <person name="Martin F."/>
            <person name="Silar P."/>
            <person name="Natvig D."/>
            <person name="Lalanne C."/>
            <person name="Gautier V."/>
            <person name="Ament-Velasquez S.L."/>
            <person name="Kruys A."/>
            <person name="Hutchinson M.I."/>
            <person name="Powell A.J."/>
            <person name="Barry K."/>
            <person name="Miller A.N."/>
            <person name="Grigoriev I.V."/>
            <person name="Debuchy R."/>
            <person name="Gladieux P."/>
            <person name="Thoren M.H."/>
            <person name="Johannesson H."/>
        </authorList>
    </citation>
    <scope>NUCLEOTIDE SEQUENCE</scope>
    <source>
        <strain evidence="3">PSN4</strain>
    </source>
</reference>
<evidence type="ECO:0000313" key="4">
    <source>
        <dbReference type="Proteomes" id="UP001239445"/>
    </source>
</evidence>
<comment type="caution">
    <text evidence="3">The sequence shown here is derived from an EMBL/GenBank/DDBJ whole genome shotgun (WGS) entry which is preliminary data.</text>
</comment>
<dbReference type="SUPFAM" id="SSF57701">
    <property type="entry name" value="Zn2/Cys6 DNA-binding domain"/>
    <property type="match status" value="1"/>
</dbReference>
<dbReference type="EMBL" id="MU839827">
    <property type="protein sequence ID" value="KAK1760210.1"/>
    <property type="molecule type" value="Genomic_DNA"/>
</dbReference>
<dbReference type="GO" id="GO:0008270">
    <property type="term" value="F:zinc ion binding"/>
    <property type="evidence" value="ECO:0007669"/>
    <property type="project" value="InterPro"/>
</dbReference>
<dbReference type="SMART" id="SM00066">
    <property type="entry name" value="GAL4"/>
    <property type="match status" value="1"/>
</dbReference>
<evidence type="ECO:0000313" key="3">
    <source>
        <dbReference type="EMBL" id="KAK1760210.1"/>
    </source>
</evidence>
<keyword evidence="1" id="KW-0539">Nucleus</keyword>
<protein>
    <recommendedName>
        <fullName evidence="2">Zn(2)-C6 fungal-type domain-containing protein</fullName>
    </recommendedName>
</protein>
<proteinExistence type="predicted"/>
<keyword evidence="4" id="KW-1185">Reference proteome</keyword>
<dbReference type="InterPro" id="IPR053187">
    <property type="entry name" value="Notoamide_regulator"/>
</dbReference>
<dbReference type="InterPro" id="IPR036864">
    <property type="entry name" value="Zn2-C6_fun-type_DNA-bd_sf"/>
</dbReference>
<evidence type="ECO:0000256" key="1">
    <source>
        <dbReference type="ARBA" id="ARBA00023242"/>
    </source>
</evidence>
<evidence type="ECO:0000259" key="2">
    <source>
        <dbReference type="PROSITE" id="PS50048"/>
    </source>
</evidence>
<dbReference type="AlphaFoldDB" id="A0AAJ0BLK3"/>
<dbReference type="CDD" id="cd00067">
    <property type="entry name" value="GAL4"/>
    <property type="match status" value="1"/>
</dbReference>
<name>A0AAJ0BLK3_9PEZI</name>
<dbReference type="Pfam" id="PF00172">
    <property type="entry name" value="Zn_clus"/>
    <property type="match status" value="1"/>
</dbReference>
<dbReference type="GO" id="GO:0000981">
    <property type="term" value="F:DNA-binding transcription factor activity, RNA polymerase II-specific"/>
    <property type="evidence" value="ECO:0007669"/>
    <property type="project" value="InterPro"/>
</dbReference>
<feature type="domain" description="Zn(2)-C6 fungal-type" evidence="2">
    <location>
        <begin position="38"/>
        <end position="68"/>
    </location>
</feature>
<accession>A0AAJ0BLK3</accession>